<dbReference type="Proteomes" id="UP001487740">
    <property type="component" value="Unassembled WGS sequence"/>
</dbReference>
<dbReference type="SUPFAM" id="SSF52266">
    <property type="entry name" value="SGNH hydrolase"/>
    <property type="match status" value="1"/>
</dbReference>
<keyword evidence="2" id="KW-1185">Reference proteome</keyword>
<dbReference type="EMBL" id="JARAKH010000037">
    <property type="protein sequence ID" value="KAK8383399.1"/>
    <property type="molecule type" value="Genomic_DNA"/>
</dbReference>
<evidence type="ECO:0000313" key="2">
    <source>
        <dbReference type="Proteomes" id="UP001487740"/>
    </source>
</evidence>
<sequence length="255" mass="29439">MGAVNDAAFKAHRRVVVGIIPRIRWQGGAYSRNTGINDSLKYLCRKEDVTFVDPYEEFFDSPDLFKKDGVHVNEEGKARLLTLVKRGCREAGLGSGKYKKKQQHGLQQKNGLIEGERQLYQEIRGLLQDRVCILVGDFNSNVDWETRESSFAGTPLLEFVNENFLIQRIRGQLIEVLKILRGFDNVDFRCLFQLSEGRTRNNGYKLELKRYNRDHCGTFFSYKICSRWDALPSDVVNNDSVEKIKTRLDKVLPRL</sequence>
<gene>
    <name evidence="1" type="ORF">O3P69_019052</name>
</gene>
<proteinExistence type="predicted"/>
<dbReference type="Gene3D" id="3.40.50.12700">
    <property type="match status" value="1"/>
</dbReference>
<name>A0AAW0T7I4_SCYPA</name>
<comment type="caution">
    <text evidence="1">The sequence shown here is derived from an EMBL/GenBank/DDBJ whole genome shotgun (WGS) entry which is preliminary data.</text>
</comment>
<accession>A0AAW0T7I4</accession>
<protein>
    <submittedName>
        <fullName evidence="1">Uncharacterized protein</fullName>
    </submittedName>
</protein>
<organism evidence="1 2">
    <name type="scientific">Scylla paramamosain</name>
    <name type="common">Mud crab</name>
    <dbReference type="NCBI Taxonomy" id="85552"/>
    <lineage>
        <taxon>Eukaryota</taxon>
        <taxon>Metazoa</taxon>
        <taxon>Ecdysozoa</taxon>
        <taxon>Arthropoda</taxon>
        <taxon>Crustacea</taxon>
        <taxon>Multicrustacea</taxon>
        <taxon>Malacostraca</taxon>
        <taxon>Eumalacostraca</taxon>
        <taxon>Eucarida</taxon>
        <taxon>Decapoda</taxon>
        <taxon>Pleocyemata</taxon>
        <taxon>Brachyura</taxon>
        <taxon>Eubrachyura</taxon>
        <taxon>Portunoidea</taxon>
        <taxon>Portunidae</taxon>
        <taxon>Portuninae</taxon>
        <taxon>Scylla</taxon>
    </lineage>
</organism>
<reference evidence="1 2" key="1">
    <citation type="submission" date="2023-03" db="EMBL/GenBank/DDBJ databases">
        <title>High-quality genome of Scylla paramamosain provides insights in environmental adaptation.</title>
        <authorList>
            <person name="Zhang L."/>
        </authorList>
    </citation>
    <scope>NUCLEOTIDE SEQUENCE [LARGE SCALE GENOMIC DNA]</scope>
    <source>
        <strain evidence="1">LZ_2023a</strain>
        <tissue evidence="1">Muscle</tissue>
    </source>
</reference>
<dbReference type="AlphaFoldDB" id="A0AAW0T7I4"/>
<evidence type="ECO:0000313" key="1">
    <source>
        <dbReference type="EMBL" id="KAK8383399.1"/>
    </source>
</evidence>